<dbReference type="InterPro" id="IPR036249">
    <property type="entry name" value="Thioredoxin-like_sf"/>
</dbReference>
<keyword evidence="2 4" id="KW-0575">Peroxidase</keyword>
<evidence type="ECO:0000256" key="3">
    <source>
        <dbReference type="ARBA" id="ARBA00023002"/>
    </source>
</evidence>
<dbReference type="InterPro" id="IPR029759">
    <property type="entry name" value="GPX_AS"/>
</dbReference>
<dbReference type="Gene3D" id="3.40.30.10">
    <property type="entry name" value="Glutaredoxin"/>
    <property type="match status" value="1"/>
</dbReference>
<dbReference type="Pfam" id="PF00255">
    <property type="entry name" value="GSHPx"/>
    <property type="match status" value="1"/>
</dbReference>
<gene>
    <name evidence="5" type="ORF">PPIS_a4431</name>
</gene>
<dbReference type="PRINTS" id="PR01011">
    <property type="entry name" value="GLUTPROXDASE"/>
</dbReference>
<organism evidence="5 6">
    <name type="scientific">Pseudoalteromonas piscicida</name>
    <dbReference type="NCBI Taxonomy" id="43662"/>
    <lineage>
        <taxon>Bacteria</taxon>
        <taxon>Pseudomonadati</taxon>
        <taxon>Pseudomonadota</taxon>
        <taxon>Gammaproteobacteria</taxon>
        <taxon>Alteromonadales</taxon>
        <taxon>Pseudoalteromonadaceae</taxon>
        <taxon>Pseudoalteromonas</taxon>
    </lineage>
</organism>
<dbReference type="InterPro" id="IPR000889">
    <property type="entry name" value="Glutathione_peroxidase"/>
</dbReference>
<sequence>MAQRSCGLASLIFMKADQGSEYFRIIRDNINKRKALMIKSLSILSLALGFLISSNTYAKTSSCDDFTNVELRKLRSDDSLNLCEFKDKPLLIVNTASNCGFTGQFEGLEQLHQKYQDKGLVVLGFPSDDFFQEEDDEKETAKVCFINYGVTFNMFATSEVRGSDANPIFQHLNEVTSSPNWNFYKYLVSADRKTIKRFNSRTKPMSDELTSEIEKLLPR</sequence>
<protein>
    <recommendedName>
        <fullName evidence="4">Glutathione peroxidase</fullName>
    </recommendedName>
</protein>
<dbReference type="Proteomes" id="UP000016521">
    <property type="component" value="Chromosome I"/>
</dbReference>
<keyword evidence="3 4" id="KW-0560">Oxidoreductase</keyword>
<name>A0ABM6NJR5_PSEO7</name>
<evidence type="ECO:0000256" key="1">
    <source>
        <dbReference type="ARBA" id="ARBA00006926"/>
    </source>
</evidence>
<proteinExistence type="inferred from homology"/>
<evidence type="ECO:0000256" key="4">
    <source>
        <dbReference type="RuleBase" id="RU000499"/>
    </source>
</evidence>
<evidence type="ECO:0000313" key="5">
    <source>
        <dbReference type="EMBL" id="ATD09061.1"/>
    </source>
</evidence>
<dbReference type="GO" id="GO:0004601">
    <property type="term" value="F:peroxidase activity"/>
    <property type="evidence" value="ECO:0007669"/>
    <property type="project" value="UniProtKB-KW"/>
</dbReference>
<dbReference type="PROSITE" id="PS51355">
    <property type="entry name" value="GLUTATHIONE_PEROXID_3"/>
    <property type="match status" value="1"/>
</dbReference>
<reference evidence="5 6" key="1">
    <citation type="submission" date="2015-06" db="EMBL/GenBank/DDBJ databases">
        <authorList>
            <person name="Xie B.-B."/>
            <person name="Rong J.-C."/>
            <person name="Qin Q.-L."/>
            <person name="Zhang Y.-Z."/>
        </authorList>
    </citation>
    <scope>NUCLEOTIDE SEQUENCE [LARGE SCALE GENOMIC DNA]</scope>
    <source>
        <strain evidence="5 6">JCM 20779</strain>
    </source>
</reference>
<evidence type="ECO:0000256" key="2">
    <source>
        <dbReference type="ARBA" id="ARBA00022559"/>
    </source>
</evidence>
<dbReference type="EMBL" id="CP011924">
    <property type="protein sequence ID" value="ATD09061.1"/>
    <property type="molecule type" value="Genomic_DNA"/>
</dbReference>
<comment type="similarity">
    <text evidence="1 4">Belongs to the glutathione peroxidase family.</text>
</comment>
<dbReference type="SUPFAM" id="SSF52833">
    <property type="entry name" value="Thioredoxin-like"/>
    <property type="match status" value="1"/>
</dbReference>
<accession>A0ABM6NJR5</accession>
<keyword evidence="6" id="KW-1185">Reference proteome</keyword>
<dbReference type="PANTHER" id="PTHR11592">
    <property type="entry name" value="GLUTATHIONE PEROXIDASE"/>
    <property type="match status" value="1"/>
</dbReference>
<evidence type="ECO:0000313" key="6">
    <source>
        <dbReference type="Proteomes" id="UP000016521"/>
    </source>
</evidence>
<dbReference type="PROSITE" id="PS00460">
    <property type="entry name" value="GLUTATHIONE_PEROXID_1"/>
    <property type="match status" value="1"/>
</dbReference>
<dbReference type="CDD" id="cd00340">
    <property type="entry name" value="GSH_Peroxidase"/>
    <property type="match status" value="1"/>
</dbReference>
<dbReference type="PANTHER" id="PTHR11592:SF44">
    <property type="entry name" value="GLUTATHIONE PEROXIDASE"/>
    <property type="match status" value="1"/>
</dbReference>